<dbReference type="InterPro" id="IPR050964">
    <property type="entry name" value="Striated_Muscle_Regulatory"/>
</dbReference>
<dbReference type="InterPro" id="IPR013783">
    <property type="entry name" value="Ig-like_fold"/>
</dbReference>
<evidence type="ECO:0000313" key="11">
    <source>
        <dbReference type="EMBL" id="VDM28354.1"/>
    </source>
</evidence>
<evidence type="ECO:0000256" key="4">
    <source>
        <dbReference type="ARBA" id="ARBA00022737"/>
    </source>
</evidence>
<keyword evidence="6" id="KW-0472">Membrane</keyword>
<dbReference type="SUPFAM" id="SSF49265">
    <property type="entry name" value="Fibronectin type III"/>
    <property type="match status" value="2"/>
</dbReference>
<evidence type="ECO:0000256" key="8">
    <source>
        <dbReference type="ARBA" id="ARBA00023319"/>
    </source>
</evidence>
<proteinExistence type="predicted"/>
<dbReference type="InterPro" id="IPR003598">
    <property type="entry name" value="Ig_sub2"/>
</dbReference>
<evidence type="ECO:0000256" key="1">
    <source>
        <dbReference type="ARBA" id="ARBA00004167"/>
    </source>
</evidence>
<comment type="subcellular location">
    <subcellularLocation>
        <location evidence="1">Membrane</location>
        <topology evidence="1">Single-pass membrane protein</topology>
    </subcellularLocation>
</comment>
<dbReference type="Gene3D" id="2.60.40.10">
    <property type="entry name" value="Immunoglobulins"/>
    <property type="match status" value="3"/>
</dbReference>
<accession>A0A3P7FHF6</accession>
<dbReference type="GO" id="GO:0016020">
    <property type="term" value="C:membrane"/>
    <property type="evidence" value="ECO:0007669"/>
    <property type="project" value="UniProtKB-SubCell"/>
</dbReference>
<feature type="domain" description="Fibronectin type-III" evidence="10">
    <location>
        <begin position="241"/>
        <end position="339"/>
    </location>
</feature>
<dbReference type="AlphaFoldDB" id="A0A3P7FHF6"/>
<dbReference type="FunFam" id="2.60.40.10:FF:000008">
    <property type="entry name" value="roundabout homolog 2 isoform X2"/>
    <property type="match status" value="1"/>
</dbReference>
<evidence type="ECO:0000259" key="9">
    <source>
        <dbReference type="PROSITE" id="PS50835"/>
    </source>
</evidence>
<evidence type="ECO:0000256" key="3">
    <source>
        <dbReference type="ARBA" id="ARBA00022729"/>
    </source>
</evidence>
<keyword evidence="2" id="KW-0812">Transmembrane</keyword>
<keyword evidence="4" id="KW-0677">Repeat</keyword>
<keyword evidence="5" id="KW-1133">Transmembrane helix</keyword>
<sequence length="346" mass="38155">MPSNPPPIIEHGHSNQTLTVSASAILPCQASGRVPPRIGWLKNGEPIDVNDPALESRFNQLATGSLRISDLRKSDTGVYTCRARNDDGESTWTASLIVEEHTNPLVTFSRMPDISTFPTAPGTPVVFNITDDGADLEWTPPEKNGATLVTGYILQYFSPELGETWFNVGDYISSPRFRVRDLKPSHSYVFIVRAENSHGIGPPSAMSDVIRTKPAKTELGQDAASANLDLDLARQRIASEQLLKLDEVKTVNATAVQLTWKRRRIEPLVHGYYIKWRAVPGAVGSSSESSWLNVSRANVDSYVVGGLKPFTSYEFFVIPYHRSVQGMPSNSLDGATDEARQFSYLF</sequence>
<dbReference type="SMART" id="SM00408">
    <property type="entry name" value="IGc2"/>
    <property type="match status" value="1"/>
</dbReference>
<keyword evidence="7" id="KW-1015">Disulfide bond</keyword>
<dbReference type="InterPro" id="IPR003599">
    <property type="entry name" value="Ig_sub"/>
</dbReference>
<dbReference type="SMART" id="SM00409">
    <property type="entry name" value="IG"/>
    <property type="match status" value="1"/>
</dbReference>
<keyword evidence="8" id="KW-0393">Immunoglobulin domain</keyword>
<dbReference type="PANTHER" id="PTHR13817">
    <property type="entry name" value="TITIN"/>
    <property type="match status" value="1"/>
</dbReference>
<dbReference type="GO" id="GO:0007399">
    <property type="term" value="P:nervous system development"/>
    <property type="evidence" value="ECO:0007669"/>
    <property type="project" value="UniProtKB-ARBA"/>
</dbReference>
<dbReference type="Pfam" id="PF07679">
    <property type="entry name" value="I-set"/>
    <property type="match status" value="1"/>
</dbReference>
<dbReference type="InterPro" id="IPR013098">
    <property type="entry name" value="Ig_I-set"/>
</dbReference>
<gene>
    <name evidence="11" type="ORF">TCNE_LOCUS2637</name>
</gene>
<evidence type="ECO:0000256" key="2">
    <source>
        <dbReference type="ARBA" id="ARBA00022692"/>
    </source>
</evidence>
<evidence type="ECO:0000256" key="6">
    <source>
        <dbReference type="ARBA" id="ARBA00023136"/>
    </source>
</evidence>
<evidence type="ECO:0000256" key="5">
    <source>
        <dbReference type="ARBA" id="ARBA00022989"/>
    </source>
</evidence>
<dbReference type="PROSITE" id="PS50853">
    <property type="entry name" value="FN3"/>
    <property type="match status" value="2"/>
</dbReference>
<feature type="domain" description="Ig-like" evidence="9">
    <location>
        <begin position="6"/>
        <end position="97"/>
    </location>
</feature>
<feature type="domain" description="Fibronectin type-III" evidence="10">
    <location>
        <begin position="120"/>
        <end position="215"/>
    </location>
</feature>
<evidence type="ECO:0000259" key="10">
    <source>
        <dbReference type="PROSITE" id="PS50853"/>
    </source>
</evidence>
<reference evidence="11" key="1">
    <citation type="submission" date="2018-11" db="EMBL/GenBank/DDBJ databases">
        <authorList>
            <consortium name="Pathogen Informatics"/>
        </authorList>
    </citation>
    <scope>NUCLEOTIDE SEQUENCE [LARGE SCALE GENOMIC DNA]</scope>
</reference>
<dbReference type="InterPro" id="IPR007110">
    <property type="entry name" value="Ig-like_dom"/>
</dbReference>
<dbReference type="GO" id="GO:0031430">
    <property type="term" value="C:M band"/>
    <property type="evidence" value="ECO:0007669"/>
    <property type="project" value="TreeGrafter"/>
</dbReference>
<dbReference type="SUPFAM" id="SSF48726">
    <property type="entry name" value="Immunoglobulin"/>
    <property type="match status" value="1"/>
</dbReference>
<protein>
    <recommendedName>
        <fullName evidence="12">Roundabout-like protein 2</fullName>
    </recommendedName>
</protein>
<dbReference type="Pfam" id="PF00041">
    <property type="entry name" value="fn3"/>
    <property type="match status" value="2"/>
</dbReference>
<name>A0A3P7FHF6_TOXCA</name>
<dbReference type="InterPro" id="IPR036179">
    <property type="entry name" value="Ig-like_dom_sf"/>
</dbReference>
<dbReference type="InterPro" id="IPR003961">
    <property type="entry name" value="FN3_dom"/>
</dbReference>
<dbReference type="CDD" id="cd00063">
    <property type="entry name" value="FN3"/>
    <property type="match status" value="2"/>
</dbReference>
<dbReference type="GO" id="GO:0045214">
    <property type="term" value="P:sarcomere organization"/>
    <property type="evidence" value="ECO:0007669"/>
    <property type="project" value="TreeGrafter"/>
</dbReference>
<dbReference type="EMBL" id="UYWY01002788">
    <property type="protein sequence ID" value="VDM28354.1"/>
    <property type="molecule type" value="Genomic_DNA"/>
</dbReference>
<dbReference type="InterPro" id="IPR036116">
    <property type="entry name" value="FN3_sf"/>
</dbReference>
<organism evidence="11">
    <name type="scientific">Toxocara canis</name>
    <name type="common">Canine roundworm</name>
    <dbReference type="NCBI Taxonomy" id="6265"/>
    <lineage>
        <taxon>Eukaryota</taxon>
        <taxon>Metazoa</taxon>
        <taxon>Ecdysozoa</taxon>
        <taxon>Nematoda</taxon>
        <taxon>Chromadorea</taxon>
        <taxon>Rhabditida</taxon>
        <taxon>Spirurina</taxon>
        <taxon>Ascaridomorpha</taxon>
        <taxon>Ascaridoidea</taxon>
        <taxon>Toxocaridae</taxon>
        <taxon>Toxocara</taxon>
    </lineage>
</organism>
<dbReference type="SMART" id="SM00060">
    <property type="entry name" value="FN3"/>
    <property type="match status" value="2"/>
</dbReference>
<dbReference type="PRINTS" id="PR00014">
    <property type="entry name" value="FNTYPEIII"/>
</dbReference>
<dbReference type="PANTHER" id="PTHR13817:SF172">
    <property type="entry name" value="IG-LIKE DOMAIN-CONTAINING PROTEIN"/>
    <property type="match status" value="1"/>
</dbReference>
<evidence type="ECO:0008006" key="12">
    <source>
        <dbReference type="Google" id="ProtNLM"/>
    </source>
</evidence>
<keyword evidence="3" id="KW-0732">Signal</keyword>
<dbReference type="PROSITE" id="PS50835">
    <property type="entry name" value="IG_LIKE"/>
    <property type="match status" value="1"/>
</dbReference>
<evidence type="ECO:0000256" key="7">
    <source>
        <dbReference type="ARBA" id="ARBA00023157"/>
    </source>
</evidence>